<keyword evidence="8 12" id="KW-0472">Membrane</keyword>
<evidence type="ECO:0000313" key="14">
    <source>
        <dbReference type="Proteomes" id="UP000319094"/>
    </source>
</evidence>
<evidence type="ECO:0000256" key="10">
    <source>
        <dbReference type="ARBA" id="ARBA00039382"/>
    </source>
</evidence>
<dbReference type="PANTHER" id="PTHR32196:SF29">
    <property type="entry name" value="AUTOINDUCER 2 IMPORT SYSTEM PERMEASE PROTEIN LSRC"/>
    <property type="match status" value="1"/>
</dbReference>
<evidence type="ECO:0000256" key="6">
    <source>
        <dbReference type="ARBA" id="ARBA00022692"/>
    </source>
</evidence>
<comment type="function">
    <text evidence="9">Part of the ABC transporter complex LsrABCD involved in autoinducer 2 (AI-2) import. Probably responsible for the translocation of the substrate across the membrane.</text>
</comment>
<keyword evidence="14" id="KW-1185">Reference proteome</keyword>
<evidence type="ECO:0000256" key="4">
    <source>
        <dbReference type="ARBA" id="ARBA00022475"/>
    </source>
</evidence>
<evidence type="ECO:0000256" key="8">
    <source>
        <dbReference type="ARBA" id="ARBA00023136"/>
    </source>
</evidence>
<evidence type="ECO:0000256" key="2">
    <source>
        <dbReference type="ARBA" id="ARBA00011262"/>
    </source>
</evidence>
<evidence type="ECO:0000256" key="12">
    <source>
        <dbReference type="SAM" id="Phobius"/>
    </source>
</evidence>
<evidence type="ECO:0000256" key="9">
    <source>
        <dbReference type="ARBA" id="ARBA00025439"/>
    </source>
</evidence>
<feature type="transmembrane region" description="Helical" evidence="12">
    <location>
        <begin position="76"/>
        <end position="96"/>
    </location>
</feature>
<feature type="transmembrane region" description="Helical" evidence="12">
    <location>
        <begin position="166"/>
        <end position="186"/>
    </location>
</feature>
<feature type="region of interest" description="Disordered" evidence="11">
    <location>
        <begin position="340"/>
        <end position="361"/>
    </location>
</feature>
<keyword evidence="4" id="KW-1003">Cell membrane</keyword>
<feature type="transmembrane region" description="Helical" evidence="12">
    <location>
        <begin position="15"/>
        <end position="37"/>
    </location>
</feature>
<evidence type="ECO:0000256" key="1">
    <source>
        <dbReference type="ARBA" id="ARBA00004651"/>
    </source>
</evidence>
<sequence length="361" mass="36348">MNTQLHSDRAPRRGFVWPAWGWSLVGVLVVWGIIISVRPGAPFDPLTQALSLAPFLVLVALGQMLVITLGPGNIDVSVGTIISMSSYVSVLVASTAGPLAGVLAGIAAGLAAGLVSTAAILFLRVPPIIATLATSLIVTSATLLLAGSARGGAPQSLRELVNAKVLGVPAIALFVLVVTVVIWFVLRRTRFGHSVIAVGQSAKAAERAGLPVTLVTASAYILCAGFAGLVGALLAAFISPSTVLGTSYMLDSIAVVVIGGTLISGGRPVPIGAWTGALFFVLLSGLLNLVGWSVGAQNVLKGVLVVLVVIVASLATGTGRSNLSRLKASVSPAPAAAVTAAPAAAPDSHASVSQQKENTNG</sequence>
<dbReference type="AlphaFoldDB" id="A0A542Y648"/>
<feature type="transmembrane region" description="Helical" evidence="12">
    <location>
        <begin position="102"/>
        <end position="123"/>
    </location>
</feature>
<accession>A0A542Y648</accession>
<dbReference type="EMBL" id="VFON01000001">
    <property type="protein sequence ID" value="TQL43570.1"/>
    <property type="molecule type" value="Genomic_DNA"/>
</dbReference>
<comment type="caution">
    <text evidence="13">The sequence shown here is derived from an EMBL/GenBank/DDBJ whole genome shotgun (WGS) entry which is preliminary data.</text>
</comment>
<keyword evidence="3" id="KW-0813">Transport</keyword>
<keyword evidence="7 12" id="KW-1133">Transmembrane helix</keyword>
<dbReference type="OrthoDB" id="9808136at2"/>
<dbReference type="Pfam" id="PF02653">
    <property type="entry name" value="BPD_transp_2"/>
    <property type="match status" value="1"/>
</dbReference>
<name>A0A542Y648_9MICO</name>
<evidence type="ECO:0000256" key="5">
    <source>
        <dbReference type="ARBA" id="ARBA00022519"/>
    </source>
</evidence>
<evidence type="ECO:0000256" key="11">
    <source>
        <dbReference type="SAM" id="MobiDB-lite"/>
    </source>
</evidence>
<dbReference type="CDD" id="cd06579">
    <property type="entry name" value="TM_PBP1_transp_AraH_like"/>
    <property type="match status" value="1"/>
</dbReference>
<dbReference type="Proteomes" id="UP000319094">
    <property type="component" value="Unassembled WGS sequence"/>
</dbReference>
<comment type="subcellular location">
    <subcellularLocation>
        <location evidence="1">Cell membrane</location>
        <topology evidence="1">Multi-pass membrane protein</topology>
    </subcellularLocation>
</comment>
<feature type="transmembrane region" description="Helical" evidence="12">
    <location>
        <begin position="271"/>
        <end position="293"/>
    </location>
</feature>
<reference evidence="13 14" key="1">
    <citation type="submission" date="2019-06" db="EMBL/GenBank/DDBJ databases">
        <title>Sequencing the genomes of 1000 actinobacteria strains.</title>
        <authorList>
            <person name="Klenk H.-P."/>
        </authorList>
    </citation>
    <scope>NUCLEOTIDE SEQUENCE [LARGE SCALE GENOMIC DNA]</scope>
    <source>
        <strain evidence="13 14">DSM 8803</strain>
    </source>
</reference>
<feature type="transmembrane region" description="Helical" evidence="12">
    <location>
        <begin position="128"/>
        <end position="146"/>
    </location>
</feature>
<evidence type="ECO:0000256" key="7">
    <source>
        <dbReference type="ARBA" id="ARBA00022989"/>
    </source>
</evidence>
<dbReference type="GO" id="GO:0005886">
    <property type="term" value="C:plasma membrane"/>
    <property type="evidence" value="ECO:0007669"/>
    <property type="project" value="UniProtKB-SubCell"/>
</dbReference>
<keyword evidence="6 12" id="KW-0812">Transmembrane</keyword>
<dbReference type="GO" id="GO:0022857">
    <property type="term" value="F:transmembrane transporter activity"/>
    <property type="evidence" value="ECO:0007669"/>
    <property type="project" value="InterPro"/>
</dbReference>
<dbReference type="PANTHER" id="PTHR32196">
    <property type="entry name" value="ABC TRANSPORTER PERMEASE PROTEIN YPHD-RELATED-RELATED"/>
    <property type="match status" value="1"/>
</dbReference>
<evidence type="ECO:0000256" key="3">
    <source>
        <dbReference type="ARBA" id="ARBA00022448"/>
    </source>
</evidence>
<feature type="transmembrane region" description="Helical" evidence="12">
    <location>
        <begin position="299"/>
        <end position="317"/>
    </location>
</feature>
<evidence type="ECO:0000313" key="13">
    <source>
        <dbReference type="EMBL" id="TQL43570.1"/>
    </source>
</evidence>
<comment type="subunit">
    <text evidence="2">The complex is composed of two ATP-binding proteins (LsrA), two transmembrane proteins (LsrC and LsrD) and a solute-binding protein (LsrB).</text>
</comment>
<keyword evidence="5" id="KW-0997">Cell inner membrane</keyword>
<gene>
    <name evidence="13" type="ORF">FB468_1596</name>
</gene>
<feature type="transmembrane region" description="Helical" evidence="12">
    <location>
        <begin position="49"/>
        <end position="69"/>
    </location>
</feature>
<protein>
    <recommendedName>
        <fullName evidence="10">Autoinducer 2 import system permease protein LsrC</fullName>
    </recommendedName>
</protein>
<organism evidence="13 14">
    <name type="scientific">Leucobacter komagatae</name>
    <dbReference type="NCBI Taxonomy" id="55969"/>
    <lineage>
        <taxon>Bacteria</taxon>
        <taxon>Bacillati</taxon>
        <taxon>Actinomycetota</taxon>
        <taxon>Actinomycetes</taxon>
        <taxon>Micrococcales</taxon>
        <taxon>Microbacteriaceae</taxon>
        <taxon>Leucobacter</taxon>
    </lineage>
</organism>
<dbReference type="RefSeq" id="WP_141886866.1">
    <property type="nucleotide sequence ID" value="NZ_BAAAUY010000017.1"/>
</dbReference>
<proteinExistence type="predicted"/>
<feature type="compositionally biased region" description="Low complexity" evidence="11">
    <location>
        <begin position="340"/>
        <end position="353"/>
    </location>
</feature>
<dbReference type="InterPro" id="IPR001851">
    <property type="entry name" value="ABC_transp_permease"/>
</dbReference>
<feature type="transmembrane region" description="Helical" evidence="12">
    <location>
        <begin position="212"/>
        <end position="238"/>
    </location>
</feature>